<dbReference type="InterPro" id="IPR040134">
    <property type="entry name" value="PSMD12/CSN4"/>
</dbReference>
<protein>
    <recommendedName>
        <fullName evidence="4">PCI domain-containing protein</fullName>
    </recommendedName>
</protein>
<dbReference type="GO" id="GO:0008541">
    <property type="term" value="C:proteasome regulatory particle, lid subcomplex"/>
    <property type="evidence" value="ECO:0007669"/>
    <property type="project" value="TreeGrafter"/>
</dbReference>
<dbReference type="GO" id="GO:0005737">
    <property type="term" value="C:cytoplasm"/>
    <property type="evidence" value="ECO:0007669"/>
    <property type="project" value="TreeGrafter"/>
</dbReference>
<dbReference type="InterPro" id="IPR036388">
    <property type="entry name" value="WH-like_DNA-bd_sf"/>
</dbReference>
<dbReference type="SMART" id="SM00088">
    <property type="entry name" value="PINT"/>
    <property type="match status" value="1"/>
</dbReference>
<dbReference type="PANTHER" id="PTHR10855:SF1">
    <property type="entry name" value="26S PROTEASOME NON-ATPASE REGULATORY SUBUNIT 12"/>
    <property type="match status" value="1"/>
</dbReference>
<dbReference type="InterPro" id="IPR040896">
    <property type="entry name" value="RPN5_C"/>
</dbReference>
<dbReference type="InterPro" id="IPR036390">
    <property type="entry name" value="WH_DNA-bd_sf"/>
</dbReference>
<sequence length="509" mass="56228">MSVSEFTVSNIALSEDIREEKKSKHGAIDMAKLRSDIETLKQKAKAGNVNEALEGLLNLEKMGRLAEDITATKASCIAVLEVSFESGNWKLLEENVSLLSKRRSQLKQAIQVCVRQTMSYLDACPDKDTRMSLIKTLQSVTEGKIFVEIERARLTRQLAAIHESDGNVAAAAEVLQEVAVETFGAMAKSEKIAFILEQVRLCLAKGDYTRAQILSRKVSPRAFVERKGEQSGDVGIEGTAIEPPAAGTPSLDELKLRYYQLLYQYFAHENNYLEMARCYRATLEVSSIREDPTVEAATLRRLSWLLVLAPPYDTPEGTSADRLALVAATRAENLMMQGGGGEGDQGDQGPETRSNKGLVASSAALLDLISGGEIIRWGLFEAQFKDDWIREVDLFDSPKRAEDLRLRIDEHNVMLVAKYYQRIHMARLTEILGSTAADTEKIVSALAVKRAVKVKIDRVSGIAVFGSTGSTESLLDEWSKNTAKLLDLVERTSQQMNKEMAVHKAALKA</sequence>
<dbReference type="Pfam" id="PF22241">
    <property type="entry name" value="PSMD12-CSN4_N"/>
    <property type="match status" value="2"/>
</dbReference>
<gene>
    <name evidence="5" type="ORF">PPAR00522_LOCUS5619</name>
</gene>
<reference evidence="5" key="1">
    <citation type="submission" date="2021-01" db="EMBL/GenBank/DDBJ databases">
        <authorList>
            <person name="Corre E."/>
            <person name="Pelletier E."/>
            <person name="Niang G."/>
            <person name="Scheremetjew M."/>
            <person name="Finn R."/>
            <person name="Kale V."/>
            <person name="Holt S."/>
            <person name="Cochrane G."/>
            <person name="Meng A."/>
            <person name="Brown T."/>
            <person name="Cohen L."/>
        </authorList>
    </citation>
    <scope>NUCLEOTIDE SEQUENCE</scope>
    <source>
        <strain evidence="5">SAG 63-3</strain>
    </source>
</reference>
<keyword evidence="2" id="KW-0647">Proteasome</keyword>
<evidence type="ECO:0000256" key="2">
    <source>
        <dbReference type="ARBA" id="ARBA00022942"/>
    </source>
</evidence>
<dbReference type="Gene3D" id="1.10.10.10">
    <property type="entry name" value="Winged helix-like DNA-binding domain superfamily/Winged helix DNA-binding domain"/>
    <property type="match status" value="1"/>
</dbReference>
<proteinExistence type="inferred from homology"/>
<dbReference type="SUPFAM" id="SSF46785">
    <property type="entry name" value="Winged helix' DNA-binding domain"/>
    <property type="match status" value="1"/>
</dbReference>
<comment type="similarity">
    <text evidence="1">Belongs to the proteasome subunit p55 family.</text>
</comment>
<dbReference type="AlphaFoldDB" id="A0A7S0UQS6"/>
<evidence type="ECO:0000313" key="5">
    <source>
        <dbReference type="EMBL" id="CAD8769221.1"/>
    </source>
</evidence>
<dbReference type="EMBL" id="HBFM01008816">
    <property type="protein sequence ID" value="CAD8769221.1"/>
    <property type="molecule type" value="Transcribed_RNA"/>
</dbReference>
<evidence type="ECO:0000256" key="3">
    <source>
        <dbReference type="SAM" id="MobiDB-lite"/>
    </source>
</evidence>
<feature type="domain" description="PCI" evidence="4">
    <location>
        <begin position="399"/>
        <end position="485"/>
    </location>
</feature>
<organism evidence="5">
    <name type="scientific">Polytomella parva</name>
    <dbReference type="NCBI Taxonomy" id="51329"/>
    <lineage>
        <taxon>Eukaryota</taxon>
        <taxon>Viridiplantae</taxon>
        <taxon>Chlorophyta</taxon>
        <taxon>core chlorophytes</taxon>
        <taxon>Chlorophyceae</taxon>
        <taxon>CS clade</taxon>
        <taxon>Chlamydomonadales</taxon>
        <taxon>Chlamydomonadaceae</taxon>
        <taxon>Polytomella</taxon>
    </lineage>
</organism>
<name>A0A7S0UQS6_9CHLO</name>
<accession>A0A7S0UQS6</accession>
<feature type="region of interest" description="Disordered" evidence="3">
    <location>
        <begin position="336"/>
        <end position="355"/>
    </location>
</feature>
<evidence type="ECO:0000259" key="4">
    <source>
        <dbReference type="SMART" id="SM00088"/>
    </source>
</evidence>
<evidence type="ECO:0000256" key="1">
    <source>
        <dbReference type="ARBA" id="ARBA00006397"/>
    </source>
</evidence>
<dbReference type="InterPro" id="IPR054559">
    <property type="entry name" value="PSMD12-CSN4-like_N"/>
</dbReference>
<dbReference type="InterPro" id="IPR000717">
    <property type="entry name" value="PCI_dom"/>
</dbReference>
<dbReference type="PANTHER" id="PTHR10855">
    <property type="entry name" value="26S PROTEASOME NON-ATPASE REGULATORY SUBUNIT 12/COP9 SIGNALOSOME COMPLEX SUBUNIT 4"/>
    <property type="match status" value="1"/>
</dbReference>
<dbReference type="Pfam" id="PF18098">
    <property type="entry name" value="RPN5_C"/>
    <property type="match status" value="1"/>
</dbReference>
<dbReference type="Pfam" id="PF01399">
    <property type="entry name" value="PCI"/>
    <property type="match status" value="1"/>
</dbReference>